<feature type="active site" description="Proton acceptor" evidence="7">
    <location>
        <position position="105"/>
    </location>
</feature>
<comment type="caution">
    <text evidence="11">The sequence shown here is derived from an EMBL/GenBank/DDBJ whole genome shotgun (WGS) entry which is preliminary data.</text>
</comment>
<dbReference type="GO" id="GO:0008360">
    <property type="term" value="P:regulation of cell shape"/>
    <property type="evidence" value="ECO:0007669"/>
    <property type="project" value="UniProtKB-KW"/>
</dbReference>
<protein>
    <recommendedName>
        <fullName evidence="10">Peptidase S11 D-alanyl-D-alanine carboxypeptidase A N-terminal domain-containing protein</fullName>
    </recommendedName>
</protein>
<name>A0A2G9XBI7_UNCKA</name>
<dbReference type="GO" id="GO:0071555">
    <property type="term" value="P:cell wall organization"/>
    <property type="evidence" value="ECO:0007669"/>
    <property type="project" value="UniProtKB-KW"/>
</dbReference>
<dbReference type="InterPro" id="IPR018044">
    <property type="entry name" value="Peptidase_S11"/>
</dbReference>
<dbReference type="PANTHER" id="PTHR21581:SF33">
    <property type="entry name" value="D-ALANYL-D-ALANINE CARBOXYPEPTIDASE DACB"/>
    <property type="match status" value="1"/>
</dbReference>
<keyword evidence="5" id="KW-0573">Peptidoglycan synthesis</keyword>
<dbReference type="GO" id="GO:0009002">
    <property type="term" value="F:serine-type D-Ala-D-Ala carboxypeptidase activity"/>
    <property type="evidence" value="ECO:0007669"/>
    <property type="project" value="InterPro"/>
</dbReference>
<feature type="binding site" evidence="8">
    <location>
        <position position="267"/>
    </location>
    <ligand>
        <name>substrate</name>
    </ligand>
</feature>
<keyword evidence="2" id="KW-0732">Signal</keyword>
<dbReference type="PANTHER" id="PTHR21581">
    <property type="entry name" value="D-ALANYL-D-ALANINE CARBOXYPEPTIDASE"/>
    <property type="match status" value="1"/>
</dbReference>
<sequence length="323" mass="36019">MRKVLIFAFSVPAIFIFLFFVLNQPGFYAKVGGVNAKTPEQLYQDSFVDEKYKALPQFYFDETGYILGDNFDISAKHAFAVDISNGKVLFSKDSRTRVPVASLVKVMTAIVALEHAKEDLEITVSEKASSIEPNLMGVSEGETYLLKELLYGLILNSGNDAAQAIAEGVAGSKDNFVVWMNLRAEGLGLKDTKFVDPDGLNLNDKEYYSTAYDLAVLSKYALDTFPLLREIFAAFSYELSETPYHKYLYLENLTNLISTYPGVKGIKIGYTVEAGNTLITYSENGEARILGVLLDSENQRYDAILLLDYCFDREGVVVKHNLL</sequence>
<evidence type="ECO:0000256" key="7">
    <source>
        <dbReference type="PIRSR" id="PIRSR618044-1"/>
    </source>
</evidence>
<feature type="domain" description="Peptidase S11 D-alanyl-D-alanine carboxypeptidase A N-terminal" evidence="10">
    <location>
        <begin position="72"/>
        <end position="297"/>
    </location>
</feature>
<keyword evidence="4" id="KW-0133">Cell shape</keyword>
<dbReference type="Proteomes" id="UP000231388">
    <property type="component" value="Unassembled WGS sequence"/>
</dbReference>
<comment type="similarity">
    <text evidence="1 9">Belongs to the peptidase S11 family.</text>
</comment>
<dbReference type="AlphaFoldDB" id="A0A2G9XBI7"/>
<proteinExistence type="inferred from homology"/>
<dbReference type="SUPFAM" id="SSF56601">
    <property type="entry name" value="beta-lactamase/transpeptidase-like"/>
    <property type="match status" value="1"/>
</dbReference>
<evidence type="ECO:0000256" key="5">
    <source>
        <dbReference type="ARBA" id="ARBA00022984"/>
    </source>
</evidence>
<evidence type="ECO:0000313" key="11">
    <source>
        <dbReference type="EMBL" id="PIP04324.1"/>
    </source>
</evidence>
<dbReference type="InterPro" id="IPR012338">
    <property type="entry name" value="Beta-lactam/transpept-like"/>
</dbReference>
<evidence type="ECO:0000256" key="9">
    <source>
        <dbReference type="RuleBase" id="RU004016"/>
    </source>
</evidence>
<organism evidence="11 12">
    <name type="scientific">candidate division WWE3 bacterium CG23_combo_of_CG06-09_8_20_14_all_40_14</name>
    <dbReference type="NCBI Taxonomy" id="1975095"/>
    <lineage>
        <taxon>Bacteria</taxon>
        <taxon>Katanobacteria</taxon>
    </lineage>
</organism>
<feature type="active site" evidence="7">
    <location>
        <position position="157"/>
    </location>
</feature>
<feature type="active site" description="Acyl-ester intermediate" evidence="7">
    <location>
        <position position="102"/>
    </location>
</feature>
<dbReference type="GO" id="GO:0009252">
    <property type="term" value="P:peptidoglycan biosynthetic process"/>
    <property type="evidence" value="ECO:0007669"/>
    <property type="project" value="UniProtKB-KW"/>
</dbReference>
<dbReference type="Pfam" id="PF00768">
    <property type="entry name" value="Peptidase_S11"/>
    <property type="match status" value="1"/>
</dbReference>
<dbReference type="PRINTS" id="PR00725">
    <property type="entry name" value="DADACBPTASE1"/>
</dbReference>
<dbReference type="Gene3D" id="3.40.710.10">
    <property type="entry name" value="DD-peptidase/beta-lactamase superfamily"/>
    <property type="match status" value="1"/>
</dbReference>
<evidence type="ECO:0000256" key="2">
    <source>
        <dbReference type="ARBA" id="ARBA00022729"/>
    </source>
</evidence>
<keyword evidence="6" id="KW-0961">Cell wall biogenesis/degradation</keyword>
<gene>
    <name evidence="11" type="ORF">COX53_03135</name>
</gene>
<evidence type="ECO:0000256" key="6">
    <source>
        <dbReference type="ARBA" id="ARBA00023316"/>
    </source>
</evidence>
<accession>A0A2G9XBI7</accession>
<evidence type="ECO:0000259" key="10">
    <source>
        <dbReference type="Pfam" id="PF00768"/>
    </source>
</evidence>
<dbReference type="InterPro" id="IPR001967">
    <property type="entry name" value="Peptidase_S11_N"/>
</dbReference>
<evidence type="ECO:0000256" key="3">
    <source>
        <dbReference type="ARBA" id="ARBA00022801"/>
    </source>
</evidence>
<keyword evidence="3" id="KW-0378">Hydrolase</keyword>
<dbReference type="GO" id="GO:0006508">
    <property type="term" value="P:proteolysis"/>
    <property type="evidence" value="ECO:0007669"/>
    <property type="project" value="InterPro"/>
</dbReference>
<reference evidence="11 12" key="1">
    <citation type="submission" date="2017-09" db="EMBL/GenBank/DDBJ databases">
        <title>Depth-based differentiation of microbial function through sediment-hosted aquifers and enrichment of novel symbionts in the deep terrestrial subsurface.</title>
        <authorList>
            <person name="Probst A.J."/>
            <person name="Ladd B."/>
            <person name="Jarett J.K."/>
            <person name="Geller-Mcgrath D.E."/>
            <person name="Sieber C.M."/>
            <person name="Emerson J.B."/>
            <person name="Anantharaman K."/>
            <person name="Thomas B.C."/>
            <person name="Malmstrom R."/>
            <person name="Stieglmeier M."/>
            <person name="Klingl A."/>
            <person name="Woyke T."/>
            <person name="Ryan C.M."/>
            <person name="Banfield J.F."/>
        </authorList>
    </citation>
    <scope>NUCLEOTIDE SEQUENCE [LARGE SCALE GENOMIC DNA]</scope>
    <source>
        <strain evidence="11">CG23_combo_of_CG06-09_8_20_14_all_40_14</strain>
    </source>
</reference>
<dbReference type="EMBL" id="PCQY01000036">
    <property type="protein sequence ID" value="PIP04324.1"/>
    <property type="molecule type" value="Genomic_DNA"/>
</dbReference>
<evidence type="ECO:0000256" key="1">
    <source>
        <dbReference type="ARBA" id="ARBA00007164"/>
    </source>
</evidence>
<evidence type="ECO:0000256" key="8">
    <source>
        <dbReference type="PIRSR" id="PIRSR618044-2"/>
    </source>
</evidence>
<evidence type="ECO:0000313" key="12">
    <source>
        <dbReference type="Proteomes" id="UP000231388"/>
    </source>
</evidence>
<evidence type="ECO:0000256" key="4">
    <source>
        <dbReference type="ARBA" id="ARBA00022960"/>
    </source>
</evidence>